<dbReference type="PRINTS" id="PR00776">
    <property type="entry name" value="HEMOGLOBNASE"/>
</dbReference>
<dbReference type="PROSITE" id="PS51257">
    <property type="entry name" value="PROKAR_LIPOPROTEIN"/>
    <property type="match status" value="1"/>
</dbReference>
<dbReference type="PANTHER" id="PTHR12000">
    <property type="entry name" value="HEMOGLOBINASE FAMILY MEMBER"/>
    <property type="match status" value="1"/>
</dbReference>
<keyword evidence="6" id="KW-0378">Hydrolase</keyword>
<evidence type="ECO:0000313" key="14">
    <source>
        <dbReference type="Proteomes" id="UP000011087"/>
    </source>
</evidence>
<evidence type="ECO:0000256" key="8">
    <source>
        <dbReference type="PIRSR" id="PIRSR019663-1"/>
    </source>
</evidence>
<keyword evidence="4" id="KW-0645">Protease</keyword>
<dbReference type="RefSeq" id="XP_005825301.1">
    <property type="nucleotide sequence ID" value="XM_005825244.1"/>
</dbReference>
<organism evidence="12">
    <name type="scientific">Guillardia theta (strain CCMP2712)</name>
    <name type="common">Cryptophyte</name>
    <dbReference type="NCBI Taxonomy" id="905079"/>
    <lineage>
        <taxon>Eukaryota</taxon>
        <taxon>Cryptophyceae</taxon>
        <taxon>Pyrenomonadales</taxon>
        <taxon>Geminigeraceae</taxon>
        <taxon>Guillardia</taxon>
    </lineage>
</organism>
<dbReference type="InterPro" id="IPR046427">
    <property type="entry name" value="Legumain_prodom_sf"/>
</dbReference>
<dbReference type="InterPro" id="IPR048501">
    <property type="entry name" value="Legum_prodom"/>
</dbReference>
<reference evidence="13" key="3">
    <citation type="submission" date="2016-03" db="UniProtKB">
        <authorList>
            <consortium name="EnsemblProtists"/>
        </authorList>
    </citation>
    <scope>IDENTIFICATION</scope>
</reference>
<evidence type="ECO:0000256" key="2">
    <source>
        <dbReference type="ARBA" id="ARBA00009941"/>
    </source>
</evidence>
<dbReference type="Proteomes" id="UP000011087">
    <property type="component" value="Unassembled WGS sequence"/>
</dbReference>
<feature type="domain" description="Legumain prodomain" evidence="11">
    <location>
        <begin position="408"/>
        <end position="462"/>
    </location>
</feature>
<evidence type="ECO:0000256" key="6">
    <source>
        <dbReference type="ARBA" id="ARBA00022801"/>
    </source>
</evidence>
<dbReference type="GO" id="GO:0005773">
    <property type="term" value="C:vacuole"/>
    <property type="evidence" value="ECO:0007669"/>
    <property type="project" value="GOC"/>
</dbReference>
<feature type="signal peptide" evidence="10">
    <location>
        <begin position="1"/>
        <end position="22"/>
    </location>
</feature>
<evidence type="ECO:0000256" key="4">
    <source>
        <dbReference type="ARBA" id="ARBA00022670"/>
    </source>
</evidence>
<dbReference type="CDD" id="cd21115">
    <property type="entry name" value="legumain_C"/>
    <property type="match status" value="1"/>
</dbReference>
<reference evidence="14" key="2">
    <citation type="submission" date="2012-11" db="EMBL/GenBank/DDBJ databases">
        <authorList>
            <person name="Kuo A."/>
            <person name="Curtis B.A."/>
            <person name="Tanifuji G."/>
            <person name="Burki F."/>
            <person name="Gruber A."/>
            <person name="Irimia M."/>
            <person name="Maruyama S."/>
            <person name="Arias M.C."/>
            <person name="Ball S.G."/>
            <person name="Gile G.H."/>
            <person name="Hirakawa Y."/>
            <person name="Hopkins J.F."/>
            <person name="Rensing S.A."/>
            <person name="Schmutz J."/>
            <person name="Symeonidi A."/>
            <person name="Elias M."/>
            <person name="Eveleigh R.J."/>
            <person name="Herman E.K."/>
            <person name="Klute M.J."/>
            <person name="Nakayama T."/>
            <person name="Obornik M."/>
            <person name="Reyes-Prieto A."/>
            <person name="Armbrust E.V."/>
            <person name="Aves S.J."/>
            <person name="Beiko R.G."/>
            <person name="Coutinho P."/>
            <person name="Dacks J.B."/>
            <person name="Durnford D.G."/>
            <person name="Fast N.M."/>
            <person name="Green B.R."/>
            <person name="Grisdale C."/>
            <person name="Hempe F."/>
            <person name="Henrissat B."/>
            <person name="Hoppner M.P."/>
            <person name="Ishida K.-I."/>
            <person name="Kim E."/>
            <person name="Koreny L."/>
            <person name="Kroth P.G."/>
            <person name="Liu Y."/>
            <person name="Malik S.-B."/>
            <person name="Maier U.G."/>
            <person name="McRose D."/>
            <person name="Mock T."/>
            <person name="Neilson J.A."/>
            <person name="Onodera N.T."/>
            <person name="Poole A.M."/>
            <person name="Pritham E.J."/>
            <person name="Richards T.A."/>
            <person name="Rocap G."/>
            <person name="Roy S.W."/>
            <person name="Sarai C."/>
            <person name="Schaack S."/>
            <person name="Shirato S."/>
            <person name="Slamovits C.H."/>
            <person name="Spencer D.F."/>
            <person name="Suzuki S."/>
            <person name="Worden A.Z."/>
            <person name="Zauner S."/>
            <person name="Barry K."/>
            <person name="Bell C."/>
            <person name="Bharti A.K."/>
            <person name="Crow J.A."/>
            <person name="Grimwood J."/>
            <person name="Kramer R."/>
            <person name="Lindquist E."/>
            <person name="Lucas S."/>
            <person name="Salamov A."/>
            <person name="McFadden G.I."/>
            <person name="Lane C.E."/>
            <person name="Keeling P.J."/>
            <person name="Gray M.W."/>
            <person name="Grigoriev I.V."/>
            <person name="Archibald J.M."/>
        </authorList>
    </citation>
    <scope>NUCLEOTIDE SEQUENCE</scope>
    <source>
        <strain evidence="14">CCMP2712</strain>
    </source>
</reference>
<dbReference type="FunFam" id="3.40.50.1460:FF:000006">
    <property type="entry name" value="Legumain"/>
    <property type="match status" value="1"/>
</dbReference>
<feature type="region of interest" description="Disordered" evidence="9">
    <location>
        <begin position="310"/>
        <end position="331"/>
    </location>
</feature>
<evidence type="ECO:0000256" key="7">
    <source>
        <dbReference type="ARBA" id="ARBA00022807"/>
    </source>
</evidence>
<proteinExistence type="inferred from homology"/>
<dbReference type="STRING" id="905079.L1IPW9"/>
<comment type="catalytic activity">
    <reaction evidence="1">
        <text>Hydrolysis of proteins and small molecule substrates at -Asn-|-Xaa- bonds.</text>
        <dbReference type="EC" id="3.4.22.34"/>
    </reaction>
</comment>
<evidence type="ECO:0000313" key="13">
    <source>
        <dbReference type="EnsemblProtists" id="EKX38321"/>
    </source>
</evidence>
<comment type="similarity">
    <text evidence="2">Belongs to the peptidase C13 family.</text>
</comment>
<evidence type="ECO:0000313" key="12">
    <source>
        <dbReference type="EMBL" id="EKX38321.1"/>
    </source>
</evidence>
<name>L1IPW9_GUITC</name>
<dbReference type="KEGG" id="gtt:GUITHDRAFT_96965"/>
<accession>L1IPW9</accession>
<feature type="active site" description="Nucleophile" evidence="8">
    <location>
        <position position="208"/>
    </location>
</feature>
<dbReference type="HOGENOM" id="CLU_024160_0_0_1"/>
<dbReference type="PANTHER" id="PTHR12000:SF42">
    <property type="entry name" value="LEGUMAIN"/>
    <property type="match status" value="1"/>
</dbReference>
<dbReference type="Pfam" id="PF20985">
    <property type="entry name" value="Legum_prodom"/>
    <property type="match status" value="1"/>
</dbReference>
<dbReference type="EMBL" id="JH993049">
    <property type="protein sequence ID" value="EKX38321.1"/>
    <property type="molecule type" value="Genomic_DNA"/>
</dbReference>
<dbReference type="Gene3D" id="1.10.132.130">
    <property type="match status" value="1"/>
</dbReference>
<dbReference type="InterPro" id="IPR001096">
    <property type="entry name" value="Peptidase_C13"/>
</dbReference>
<dbReference type="GO" id="GO:0006624">
    <property type="term" value="P:vacuolar protein processing"/>
    <property type="evidence" value="ECO:0007669"/>
    <property type="project" value="TreeGrafter"/>
</dbReference>
<keyword evidence="7" id="KW-0788">Thiol protease</keyword>
<evidence type="ECO:0000259" key="11">
    <source>
        <dbReference type="Pfam" id="PF20985"/>
    </source>
</evidence>
<feature type="active site" evidence="8">
    <location>
        <position position="161"/>
    </location>
</feature>
<sequence>MIKLPGCFAIVAILPLLFSCSALPIKDHVLDHLRPSTEGGNVWVLLVAGSSGYMNYRHQADVCHSYHSIRARGVPEERIIVMLFDDVVQSFFNTRRGFLYNEPDGDDVYAGVRKDYTGHQITPKNFLAVLRGDAVAMKGIGTGRVVASGPSDRIFVYFADHGAPGMLAFPSHHLVVPTKLYAKDLISTLEKMHKQQKYAEMLLYVEACESGSMFDGLLREDLNILAVTAASPFESSFACYYNNTLGTFLGDCFSNHWLEHEDETSVSTETIDDEVERVKTVTNTSHVCVYGDMSIAQQFLGDFLGPKSNSSVSRQPAGGRRQAKATSSRDVHETVLRNRLAELEASHLGDQEASDLHRMLETELRAVLESHTRADLLFLELARALADEQVPLQRLLVGQNPPQDCHGQTVPDFSCLESAVDTFEHLCEPLTDYSLKYVAVLNRACSAGRSTTDITSAIAQVCKHAAKPSPCHKQTSQSACDAMADCTWCKSSAVPSRCLSIEEAKKLPPAVFVCDRSE</sequence>
<evidence type="ECO:0000256" key="5">
    <source>
        <dbReference type="ARBA" id="ARBA00022729"/>
    </source>
</evidence>
<keyword evidence="5 10" id="KW-0732">Signal</keyword>
<evidence type="ECO:0000256" key="9">
    <source>
        <dbReference type="SAM" id="MobiDB-lite"/>
    </source>
</evidence>
<reference evidence="12 14" key="1">
    <citation type="journal article" date="2012" name="Nature">
        <title>Algal genomes reveal evolutionary mosaicism and the fate of nucleomorphs.</title>
        <authorList>
            <consortium name="DOE Joint Genome Institute"/>
            <person name="Curtis B.A."/>
            <person name="Tanifuji G."/>
            <person name="Burki F."/>
            <person name="Gruber A."/>
            <person name="Irimia M."/>
            <person name="Maruyama S."/>
            <person name="Arias M.C."/>
            <person name="Ball S.G."/>
            <person name="Gile G.H."/>
            <person name="Hirakawa Y."/>
            <person name="Hopkins J.F."/>
            <person name="Kuo A."/>
            <person name="Rensing S.A."/>
            <person name="Schmutz J."/>
            <person name="Symeonidi A."/>
            <person name="Elias M."/>
            <person name="Eveleigh R.J."/>
            <person name="Herman E.K."/>
            <person name="Klute M.J."/>
            <person name="Nakayama T."/>
            <person name="Obornik M."/>
            <person name="Reyes-Prieto A."/>
            <person name="Armbrust E.V."/>
            <person name="Aves S.J."/>
            <person name="Beiko R.G."/>
            <person name="Coutinho P."/>
            <person name="Dacks J.B."/>
            <person name="Durnford D.G."/>
            <person name="Fast N.M."/>
            <person name="Green B.R."/>
            <person name="Grisdale C.J."/>
            <person name="Hempel F."/>
            <person name="Henrissat B."/>
            <person name="Hoppner M.P."/>
            <person name="Ishida K."/>
            <person name="Kim E."/>
            <person name="Koreny L."/>
            <person name="Kroth P.G."/>
            <person name="Liu Y."/>
            <person name="Malik S.B."/>
            <person name="Maier U.G."/>
            <person name="McRose D."/>
            <person name="Mock T."/>
            <person name="Neilson J.A."/>
            <person name="Onodera N.T."/>
            <person name="Poole A.M."/>
            <person name="Pritham E.J."/>
            <person name="Richards T.A."/>
            <person name="Rocap G."/>
            <person name="Roy S.W."/>
            <person name="Sarai C."/>
            <person name="Schaack S."/>
            <person name="Shirato S."/>
            <person name="Slamovits C.H."/>
            <person name="Spencer D.F."/>
            <person name="Suzuki S."/>
            <person name="Worden A.Z."/>
            <person name="Zauner S."/>
            <person name="Barry K."/>
            <person name="Bell C."/>
            <person name="Bharti A.K."/>
            <person name="Crow J.A."/>
            <person name="Grimwood J."/>
            <person name="Kramer R."/>
            <person name="Lindquist E."/>
            <person name="Lucas S."/>
            <person name="Salamov A."/>
            <person name="McFadden G.I."/>
            <person name="Lane C.E."/>
            <person name="Keeling P.J."/>
            <person name="Gray M.W."/>
            <person name="Grigoriev I.V."/>
            <person name="Archibald J.M."/>
        </authorList>
    </citation>
    <scope>NUCLEOTIDE SEQUENCE</scope>
    <source>
        <strain evidence="12 14">CCMP2712</strain>
    </source>
</reference>
<protein>
    <recommendedName>
        <fullName evidence="3">legumain</fullName>
        <ecNumber evidence="3">3.4.22.34</ecNumber>
    </recommendedName>
</protein>
<dbReference type="GeneID" id="17295115"/>
<keyword evidence="14" id="KW-1185">Reference proteome</keyword>
<gene>
    <name evidence="12" type="ORF">GUITHDRAFT_96965</name>
</gene>
<dbReference type="GO" id="GO:0004197">
    <property type="term" value="F:cysteine-type endopeptidase activity"/>
    <property type="evidence" value="ECO:0007669"/>
    <property type="project" value="UniProtKB-EC"/>
</dbReference>
<dbReference type="OMA" id="RSFETYC"/>
<dbReference type="GO" id="GO:0051603">
    <property type="term" value="P:proteolysis involved in protein catabolic process"/>
    <property type="evidence" value="ECO:0007669"/>
    <property type="project" value="TreeGrafter"/>
</dbReference>
<evidence type="ECO:0000256" key="10">
    <source>
        <dbReference type="SAM" id="SignalP"/>
    </source>
</evidence>
<dbReference type="Gene3D" id="3.40.50.1460">
    <property type="match status" value="1"/>
</dbReference>
<evidence type="ECO:0000256" key="1">
    <source>
        <dbReference type="ARBA" id="ARBA00000810"/>
    </source>
</evidence>
<dbReference type="EnsemblProtists" id="EKX38321">
    <property type="protein sequence ID" value="EKX38321"/>
    <property type="gene ID" value="GUITHDRAFT_96965"/>
</dbReference>
<dbReference type="AlphaFoldDB" id="L1IPW9"/>
<evidence type="ECO:0000256" key="3">
    <source>
        <dbReference type="ARBA" id="ARBA00012628"/>
    </source>
</evidence>
<dbReference type="PaxDb" id="55529-EKX38321"/>
<dbReference type="OrthoDB" id="192611at2759"/>
<dbReference type="eggNOG" id="KOG1348">
    <property type="taxonomic scope" value="Eukaryota"/>
</dbReference>
<dbReference type="EC" id="3.4.22.34" evidence="3"/>
<feature type="chain" id="PRO_5008770259" description="legumain" evidence="10">
    <location>
        <begin position="23"/>
        <end position="518"/>
    </location>
</feature>
<dbReference type="PIRSF" id="PIRSF019663">
    <property type="entry name" value="Legumain"/>
    <property type="match status" value="1"/>
</dbReference>
<dbReference type="Pfam" id="PF01650">
    <property type="entry name" value="Peptidase_C13"/>
    <property type="match status" value="1"/>
</dbReference>